<proteinExistence type="predicted"/>
<gene>
    <name evidence="2" type="ORF">GCM10010334_24150</name>
</gene>
<name>A0A918WWF6_9ACTN</name>
<reference evidence="2" key="2">
    <citation type="submission" date="2020-09" db="EMBL/GenBank/DDBJ databases">
        <authorList>
            <person name="Sun Q."/>
            <person name="Ohkuma M."/>
        </authorList>
    </citation>
    <scope>NUCLEOTIDE SEQUENCE</scope>
    <source>
        <strain evidence="2">JCM 4637</strain>
    </source>
</reference>
<evidence type="ECO:0000313" key="2">
    <source>
        <dbReference type="EMBL" id="GHC90278.1"/>
    </source>
</evidence>
<reference evidence="2" key="1">
    <citation type="journal article" date="2014" name="Int. J. Syst. Evol. Microbiol.">
        <title>Complete genome sequence of Corynebacterium casei LMG S-19264T (=DSM 44701T), isolated from a smear-ripened cheese.</title>
        <authorList>
            <consortium name="US DOE Joint Genome Institute (JGI-PGF)"/>
            <person name="Walter F."/>
            <person name="Albersmeier A."/>
            <person name="Kalinowski J."/>
            <person name="Ruckert C."/>
        </authorList>
    </citation>
    <scope>NUCLEOTIDE SEQUENCE</scope>
    <source>
        <strain evidence="2">JCM 4637</strain>
    </source>
</reference>
<dbReference type="InterPro" id="IPR036390">
    <property type="entry name" value="WH_DNA-bd_sf"/>
</dbReference>
<dbReference type="Gene3D" id="1.10.10.10">
    <property type="entry name" value="Winged helix-like DNA-binding domain superfamily/Winged helix DNA-binding domain"/>
    <property type="match status" value="1"/>
</dbReference>
<dbReference type="AlphaFoldDB" id="A0A918WWF6"/>
<dbReference type="InterPro" id="IPR052509">
    <property type="entry name" value="Metal_resp_DNA-bind_regulator"/>
</dbReference>
<dbReference type="Pfam" id="PF03551">
    <property type="entry name" value="PadR"/>
    <property type="match status" value="1"/>
</dbReference>
<dbReference type="CDD" id="cd00090">
    <property type="entry name" value="HTH_ARSR"/>
    <property type="match status" value="1"/>
</dbReference>
<dbReference type="RefSeq" id="WP_189823555.1">
    <property type="nucleotide sequence ID" value="NZ_BMVC01000004.1"/>
</dbReference>
<comment type="caution">
    <text evidence="2">The sequence shown here is derived from an EMBL/GenBank/DDBJ whole genome shotgun (WGS) entry which is preliminary data.</text>
</comment>
<sequence>MEPGESTKQARAAAQLRKGVLEYCVLALMRDRPRYGVELLHALEESGALATSQGTVYPLLSRLRRDDLVTTTWQESSSGPPRRYYALTDSGRAALEEFTRVWPGFRDAVDTFLTSPHLPGTPHHSPGDPA</sequence>
<dbReference type="InterPro" id="IPR005149">
    <property type="entry name" value="Tscrpt_reg_PadR_N"/>
</dbReference>
<dbReference type="InterPro" id="IPR036388">
    <property type="entry name" value="WH-like_DNA-bd_sf"/>
</dbReference>
<evidence type="ECO:0000259" key="1">
    <source>
        <dbReference type="Pfam" id="PF03551"/>
    </source>
</evidence>
<dbReference type="PANTHER" id="PTHR33169">
    <property type="entry name" value="PADR-FAMILY TRANSCRIPTIONAL REGULATOR"/>
    <property type="match status" value="1"/>
</dbReference>
<dbReference type="SUPFAM" id="SSF46785">
    <property type="entry name" value="Winged helix' DNA-binding domain"/>
    <property type="match status" value="1"/>
</dbReference>
<dbReference type="Proteomes" id="UP000638353">
    <property type="component" value="Unassembled WGS sequence"/>
</dbReference>
<accession>A0A918WWF6</accession>
<dbReference type="EMBL" id="BMVC01000004">
    <property type="protein sequence ID" value="GHC90278.1"/>
    <property type="molecule type" value="Genomic_DNA"/>
</dbReference>
<feature type="domain" description="Transcription regulator PadR N-terminal" evidence="1">
    <location>
        <begin position="25"/>
        <end position="97"/>
    </location>
</feature>
<dbReference type="PANTHER" id="PTHR33169:SF14">
    <property type="entry name" value="TRANSCRIPTIONAL REGULATOR RV3488"/>
    <property type="match status" value="1"/>
</dbReference>
<organism evidence="2 3">
    <name type="scientific">Streptomyces finlayi</name>
    <dbReference type="NCBI Taxonomy" id="67296"/>
    <lineage>
        <taxon>Bacteria</taxon>
        <taxon>Bacillati</taxon>
        <taxon>Actinomycetota</taxon>
        <taxon>Actinomycetes</taxon>
        <taxon>Kitasatosporales</taxon>
        <taxon>Streptomycetaceae</taxon>
        <taxon>Streptomyces</taxon>
    </lineage>
</organism>
<dbReference type="InterPro" id="IPR011991">
    <property type="entry name" value="ArsR-like_HTH"/>
</dbReference>
<protein>
    <submittedName>
        <fullName evidence="2">PadR family transcriptional regulator</fullName>
    </submittedName>
</protein>
<evidence type="ECO:0000313" key="3">
    <source>
        <dbReference type="Proteomes" id="UP000638353"/>
    </source>
</evidence>